<dbReference type="EMBL" id="CM044705">
    <property type="protein sequence ID" value="KAI5662272.1"/>
    <property type="molecule type" value="Genomic_DNA"/>
</dbReference>
<reference evidence="2" key="1">
    <citation type="journal article" date="2023" name="Nat. Plants">
        <title>Single-cell RNA sequencing provides a high-resolution roadmap for understanding the multicellular compartmentation of specialized metabolism.</title>
        <authorList>
            <person name="Sun S."/>
            <person name="Shen X."/>
            <person name="Li Y."/>
            <person name="Li Y."/>
            <person name="Wang S."/>
            <person name="Li R."/>
            <person name="Zhang H."/>
            <person name="Shen G."/>
            <person name="Guo B."/>
            <person name="Wei J."/>
            <person name="Xu J."/>
            <person name="St-Pierre B."/>
            <person name="Chen S."/>
            <person name="Sun C."/>
        </authorList>
    </citation>
    <scope>NUCLEOTIDE SEQUENCE [LARGE SCALE GENOMIC DNA]</scope>
</reference>
<proteinExistence type="predicted"/>
<comment type="caution">
    <text evidence="1">The sequence shown here is derived from an EMBL/GenBank/DDBJ whole genome shotgun (WGS) entry which is preliminary data.</text>
</comment>
<protein>
    <submittedName>
        <fullName evidence="1">Uncharacterized protein</fullName>
    </submittedName>
</protein>
<accession>A0ACC0AP92</accession>
<dbReference type="Proteomes" id="UP001060085">
    <property type="component" value="Linkage Group LG05"/>
</dbReference>
<evidence type="ECO:0000313" key="1">
    <source>
        <dbReference type="EMBL" id="KAI5662272.1"/>
    </source>
</evidence>
<organism evidence="1 2">
    <name type="scientific">Catharanthus roseus</name>
    <name type="common">Madagascar periwinkle</name>
    <name type="synonym">Vinca rosea</name>
    <dbReference type="NCBI Taxonomy" id="4058"/>
    <lineage>
        <taxon>Eukaryota</taxon>
        <taxon>Viridiplantae</taxon>
        <taxon>Streptophyta</taxon>
        <taxon>Embryophyta</taxon>
        <taxon>Tracheophyta</taxon>
        <taxon>Spermatophyta</taxon>
        <taxon>Magnoliopsida</taxon>
        <taxon>eudicotyledons</taxon>
        <taxon>Gunneridae</taxon>
        <taxon>Pentapetalae</taxon>
        <taxon>asterids</taxon>
        <taxon>lamiids</taxon>
        <taxon>Gentianales</taxon>
        <taxon>Apocynaceae</taxon>
        <taxon>Rauvolfioideae</taxon>
        <taxon>Vinceae</taxon>
        <taxon>Catharanthinae</taxon>
        <taxon>Catharanthus</taxon>
    </lineage>
</organism>
<gene>
    <name evidence="1" type="ORF">M9H77_21595</name>
</gene>
<evidence type="ECO:0000313" key="2">
    <source>
        <dbReference type="Proteomes" id="UP001060085"/>
    </source>
</evidence>
<keyword evidence="2" id="KW-1185">Reference proteome</keyword>
<name>A0ACC0AP92_CATRO</name>
<sequence>MSEYFVSQPFISIDSTPFFQLNKGLILKVEDHQSIGIDQVEEELKESESALECLRASLMEKEIELQNVTAENDMLKLEIKNRELERSKLNDEACALTEAAKATKKEARMKLGYLIEEADKSRRKAARIIKQIKVVERQQEPKHQKHT</sequence>